<dbReference type="SUPFAM" id="SSF52540">
    <property type="entry name" value="P-loop containing nucleoside triphosphate hydrolases"/>
    <property type="match status" value="1"/>
</dbReference>
<dbReference type="PROSITE" id="PS00211">
    <property type="entry name" value="ABC_TRANSPORTER_1"/>
    <property type="match status" value="1"/>
</dbReference>
<dbReference type="InterPro" id="IPR027417">
    <property type="entry name" value="P-loop_NTPase"/>
</dbReference>
<evidence type="ECO:0000256" key="4">
    <source>
        <dbReference type="ARBA" id="ARBA00022475"/>
    </source>
</evidence>
<dbReference type="Pfam" id="PF00005">
    <property type="entry name" value="ABC_tran"/>
    <property type="match status" value="1"/>
</dbReference>
<comment type="similarity">
    <text evidence="2">Belongs to the ABC transporter superfamily.</text>
</comment>
<comment type="subcellular location">
    <subcellularLocation>
        <location evidence="1">Cell membrane</location>
        <topology evidence="1">Peripheral membrane protein</topology>
    </subcellularLocation>
</comment>
<reference evidence="9" key="1">
    <citation type="submission" date="2020-02" db="EMBL/GenBank/DDBJ databases">
        <authorList>
            <person name="Meier V. D."/>
        </authorList>
    </citation>
    <scope>NUCLEOTIDE SEQUENCE</scope>
    <source>
        <strain evidence="9">AVDCRST_MAG43</strain>
    </source>
</reference>
<sequence>MAGAAERLTTWGKQGTLNDAVSLEGVTVWTPERALILDRVDWRARTGEHWVILGPNGAGKTTLLSIIGADRHPSVGNAKILGETLGQVDMRALRSRIGRVDPSLRTLDWLNAREVVLTGLRNTIWPRWEDWGAGEYERADDLLRIVGCSAFAEREIRTLSHGERQRVLIARALIAAPDLMLLDEPATGLDFPAREALLASLDQLAGSRPDLPTIMVSHHLEDLPQSVSHVLLLREGRILAAGTVGEVLTSDLVSECFGIPIEVHSLGRRWAARARAGWTVSASPHIP</sequence>
<dbReference type="SMART" id="SM00382">
    <property type="entry name" value="AAA"/>
    <property type="match status" value="1"/>
</dbReference>
<keyword evidence="5" id="KW-0547">Nucleotide-binding</keyword>
<dbReference type="AlphaFoldDB" id="A0A6J4V192"/>
<organism evidence="9">
    <name type="scientific">uncultured Thermomicrobiales bacterium</name>
    <dbReference type="NCBI Taxonomy" id="1645740"/>
    <lineage>
        <taxon>Bacteria</taxon>
        <taxon>Pseudomonadati</taxon>
        <taxon>Thermomicrobiota</taxon>
        <taxon>Thermomicrobia</taxon>
        <taxon>Thermomicrobiales</taxon>
        <taxon>environmental samples</taxon>
    </lineage>
</organism>
<dbReference type="InterPro" id="IPR003439">
    <property type="entry name" value="ABC_transporter-like_ATP-bd"/>
</dbReference>
<dbReference type="GO" id="GO:0005524">
    <property type="term" value="F:ATP binding"/>
    <property type="evidence" value="ECO:0007669"/>
    <property type="project" value="UniProtKB-KW"/>
</dbReference>
<dbReference type="InterPro" id="IPR050086">
    <property type="entry name" value="MetN_ABC_transporter-like"/>
</dbReference>
<gene>
    <name evidence="9" type="ORF">AVDCRST_MAG43-2042</name>
</gene>
<keyword evidence="3" id="KW-0813">Transport</keyword>
<dbReference type="PANTHER" id="PTHR43166:SF9">
    <property type="entry name" value="GLUTAMATE_ASPARTATE IMPORT ATP-BINDING PROTEIN GLTL"/>
    <property type="match status" value="1"/>
</dbReference>
<keyword evidence="4" id="KW-1003">Cell membrane</keyword>
<dbReference type="Gene3D" id="3.40.50.300">
    <property type="entry name" value="P-loop containing nucleotide triphosphate hydrolases"/>
    <property type="match status" value="1"/>
</dbReference>
<evidence type="ECO:0000256" key="7">
    <source>
        <dbReference type="ARBA" id="ARBA00023136"/>
    </source>
</evidence>
<keyword evidence="7" id="KW-0472">Membrane</keyword>
<dbReference type="PANTHER" id="PTHR43166">
    <property type="entry name" value="AMINO ACID IMPORT ATP-BINDING PROTEIN"/>
    <property type="match status" value="1"/>
</dbReference>
<dbReference type="InterPro" id="IPR003593">
    <property type="entry name" value="AAA+_ATPase"/>
</dbReference>
<evidence type="ECO:0000256" key="6">
    <source>
        <dbReference type="ARBA" id="ARBA00022840"/>
    </source>
</evidence>
<proteinExistence type="inferred from homology"/>
<protein>
    <submittedName>
        <fullName evidence="9">ABC transporter, ATP-binding protein</fullName>
    </submittedName>
</protein>
<accession>A0A6J4V192</accession>
<evidence type="ECO:0000256" key="2">
    <source>
        <dbReference type="ARBA" id="ARBA00005417"/>
    </source>
</evidence>
<name>A0A6J4V192_9BACT</name>
<dbReference type="GO" id="GO:0016887">
    <property type="term" value="F:ATP hydrolysis activity"/>
    <property type="evidence" value="ECO:0007669"/>
    <property type="project" value="InterPro"/>
</dbReference>
<evidence type="ECO:0000313" key="9">
    <source>
        <dbReference type="EMBL" id="CAA9562492.1"/>
    </source>
</evidence>
<evidence type="ECO:0000256" key="5">
    <source>
        <dbReference type="ARBA" id="ARBA00022741"/>
    </source>
</evidence>
<dbReference type="GO" id="GO:0005886">
    <property type="term" value="C:plasma membrane"/>
    <property type="evidence" value="ECO:0007669"/>
    <property type="project" value="UniProtKB-SubCell"/>
</dbReference>
<keyword evidence="6 9" id="KW-0067">ATP-binding</keyword>
<dbReference type="InterPro" id="IPR017871">
    <property type="entry name" value="ABC_transporter-like_CS"/>
</dbReference>
<evidence type="ECO:0000256" key="1">
    <source>
        <dbReference type="ARBA" id="ARBA00004202"/>
    </source>
</evidence>
<feature type="domain" description="ABC transporter" evidence="8">
    <location>
        <begin position="21"/>
        <end position="260"/>
    </location>
</feature>
<dbReference type="EMBL" id="CADCWI010000098">
    <property type="protein sequence ID" value="CAA9562492.1"/>
    <property type="molecule type" value="Genomic_DNA"/>
</dbReference>
<evidence type="ECO:0000256" key="3">
    <source>
        <dbReference type="ARBA" id="ARBA00022448"/>
    </source>
</evidence>
<evidence type="ECO:0000259" key="8">
    <source>
        <dbReference type="PROSITE" id="PS50893"/>
    </source>
</evidence>
<dbReference type="PROSITE" id="PS50893">
    <property type="entry name" value="ABC_TRANSPORTER_2"/>
    <property type="match status" value="1"/>
</dbReference>